<dbReference type="InterPro" id="IPR036187">
    <property type="entry name" value="DNA_mismatch_repair_MutS_sf"/>
</dbReference>
<comment type="similarity">
    <text evidence="1">Belongs to the DNA mismatch repair MutS family.</text>
</comment>
<dbReference type="PROSITE" id="PS00486">
    <property type="entry name" value="DNA_MISMATCH_REPAIR_2"/>
    <property type="match status" value="1"/>
</dbReference>
<feature type="compositionally biased region" description="Polar residues" evidence="5">
    <location>
        <begin position="1"/>
        <end position="11"/>
    </location>
</feature>
<dbReference type="PANTHER" id="PTHR11361">
    <property type="entry name" value="DNA MISMATCH REPAIR PROTEIN MUTS FAMILY MEMBER"/>
    <property type="match status" value="1"/>
</dbReference>
<keyword evidence="3" id="KW-0067">ATP-binding</keyword>
<accession>A0ABQ8XUG9</accession>
<keyword evidence="4" id="KW-0238">DNA-binding</keyword>
<organism evidence="7 8">
    <name type="scientific">Anaeramoeba flamelloides</name>
    <dbReference type="NCBI Taxonomy" id="1746091"/>
    <lineage>
        <taxon>Eukaryota</taxon>
        <taxon>Metamonada</taxon>
        <taxon>Anaeramoebidae</taxon>
        <taxon>Anaeramoeba</taxon>
    </lineage>
</organism>
<feature type="domain" description="DNA mismatch repair proteins mutS family" evidence="6">
    <location>
        <begin position="685"/>
        <end position="701"/>
    </location>
</feature>
<dbReference type="InterPro" id="IPR027417">
    <property type="entry name" value="P-loop_NTPase"/>
</dbReference>
<evidence type="ECO:0000256" key="2">
    <source>
        <dbReference type="ARBA" id="ARBA00022741"/>
    </source>
</evidence>
<feature type="compositionally biased region" description="Basic and acidic residues" evidence="5">
    <location>
        <begin position="857"/>
        <end position="866"/>
    </location>
</feature>
<dbReference type="InterPro" id="IPR017261">
    <property type="entry name" value="DNA_mismatch_repair_MutS/MSH"/>
</dbReference>
<evidence type="ECO:0000259" key="6">
    <source>
        <dbReference type="PROSITE" id="PS00486"/>
    </source>
</evidence>
<dbReference type="PIRSF" id="PIRSF037677">
    <property type="entry name" value="DNA_mis_repair_Msh6"/>
    <property type="match status" value="1"/>
</dbReference>
<proteinExistence type="inferred from homology"/>
<dbReference type="PANTHER" id="PTHR11361:SF20">
    <property type="entry name" value="MUTS PROTEIN HOMOLOG 5"/>
    <property type="match status" value="1"/>
</dbReference>
<dbReference type="Proteomes" id="UP001150062">
    <property type="component" value="Unassembled WGS sequence"/>
</dbReference>
<feature type="region of interest" description="Disordered" evidence="5">
    <location>
        <begin position="855"/>
        <end position="876"/>
    </location>
</feature>
<evidence type="ECO:0000256" key="1">
    <source>
        <dbReference type="ARBA" id="ARBA00006271"/>
    </source>
</evidence>
<dbReference type="Pfam" id="PF00488">
    <property type="entry name" value="MutS_V"/>
    <property type="match status" value="1"/>
</dbReference>
<gene>
    <name evidence="7" type="ORF">M0813_28983</name>
</gene>
<dbReference type="Pfam" id="PF05192">
    <property type="entry name" value="MutS_III"/>
    <property type="match status" value="1"/>
</dbReference>
<reference evidence="7" key="1">
    <citation type="submission" date="2022-08" db="EMBL/GenBank/DDBJ databases">
        <title>Novel sulfate-reducing endosymbionts in the free-living metamonad Anaeramoeba.</title>
        <authorList>
            <person name="Jerlstrom-Hultqvist J."/>
            <person name="Cepicka I."/>
            <person name="Gallot-Lavallee L."/>
            <person name="Salas-Leiva D."/>
            <person name="Curtis B.A."/>
            <person name="Zahonova K."/>
            <person name="Pipaliya S."/>
            <person name="Dacks J."/>
            <person name="Roger A.J."/>
        </authorList>
    </citation>
    <scope>NUCLEOTIDE SEQUENCE</scope>
    <source>
        <strain evidence="7">Schooner1</strain>
    </source>
</reference>
<sequence>MNNNENRIYSTSSAENEHNNENSDSSNVNIEEVSVKKPIVGIYFAIFYRSNRLAISTYSSKNQIIRYGSCSENEDFVLLKQIIYEIKPTVVLINSKASQVLIDLLIELNNMGEFSKLKFCLNCDFDYLNGKVKLMNLKIANLPKNKEKRNYILSSIIDFSDKELIQSLGGLIVFLLHCKIDELIIEENSTLKMDEELYIVRKIKPLKLENYLALDFLTLKALQVFTTNELSFKFINSYYFSNSTSSYNYKSINELSLFSFFSDKCLTIIGKNQLKIWMIRPIIDPQELNERLNIIDFFKNNEMLLTEFDKSLRGIRDFSSICIKIRTNQGIVYQDWLSLVRSCNSFIAFITKWDNLIDVNKFENLKLFQKLDSIELEPINKLLNLIEKTINFDLSQKEEMIKIHRNVNNELEELHQLYGNIPHILNKIAKEQLNEIDEKTGITELCIVYLPQIGYLASMSCQSLGIKIDSDLFDYSIFQKIDNFDFQFASNDNVYFRTKKTIELDNNLGDVYENIRDLELQIVNELVQVLREYEILFGRYKKYISKIDCLMAIAKISIENNFCKPTISNQNIIKIRKGKNILQQIYLKEKNFIPNNTRINLKNSMIQIITGPNMSGKSTYLRQVGVIVYLSHIGFFVPAESCKIGLCDRIFTRVLTEESSLNNQSSFLLDLEQVAKMIKFSTKNSLLLIDEFGKGTNSEQGCSLLAAVITHFQEKGGDCPKILISTHFYEIFQYKLINSQLTSFFKMDIVTQFEENQILPKEIIFLYNLKKGLNLKSYGTFIAKLAGFPKEILERTNQIMYNLKNNMVFEPVLFKGNEIQQKKNVQLVDKFLNFDFKNDNLNDFLKILENDSNNNRNVDENEKGDENPIIQDNQKK</sequence>
<dbReference type="EMBL" id="JAOAOG010000266">
    <property type="protein sequence ID" value="KAJ6235004.1"/>
    <property type="molecule type" value="Genomic_DNA"/>
</dbReference>
<dbReference type="InterPro" id="IPR000432">
    <property type="entry name" value="DNA_mismatch_repair_MutS_C"/>
</dbReference>
<evidence type="ECO:0000256" key="5">
    <source>
        <dbReference type="SAM" id="MobiDB-lite"/>
    </source>
</evidence>
<evidence type="ECO:0000256" key="3">
    <source>
        <dbReference type="ARBA" id="ARBA00022840"/>
    </source>
</evidence>
<feature type="region of interest" description="Disordered" evidence="5">
    <location>
        <begin position="1"/>
        <end position="26"/>
    </location>
</feature>
<dbReference type="SMART" id="SM00534">
    <property type="entry name" value="MUTSac"/>
    <property type="match status" value="1"/>
</dbReference>
<keyword evidence="8" id="KW-1185">Reference proteome</keyword>
<protein>
    <submittedName>
        <fullName evidence="7">Muts protein</fullName>
    </submittedName>
</protein>
<dbReference type="Gene3D" id="1.10.1420.10">
    <property type="match status" value="2"/>
</dbReference>
<evidence type="ECO:0000313" key="7">
    <source>
        <dbReference type="EMBL" id="KAJ6235004.1"/>
    </source>
</evidence>
<keyword evidence="2" id="KW-0547">Nucleotide-binding</keyword>
<evidence type="ECO:0000313" key="8">
    <source>
        <dbReference type="Proteomes" id="UP001150062"/>
    </source>
</evidence>
<dbReference type="SUPFAM" id="SSF48334">
    <property type="entry name" value="DNA repair protein MutS, domain III"/>
    <property type="match status" value="1"/>
</dbReference>
<name>A0ABQ8XUG9_9EUKA</name>
<dbReference type="InterPro" id="IPR007696">
    <property type="entry name" value="DNA_mismatch_repair_MutS_core"/>
</dbReference>
<dbReference type="Gene3D" id="3.40.50.300">
    <property type="entry name" value="P-loop containing nucleotide triphosphate hydrolases"/>
    <property type="match status" value="1"/>
</dbReference>
<dbReference type="SMART" id="SM00533">
    <property type="entry name" value="MUTSd"/>
    <property type="match status" value="1"/>
</dbReference>
<dbReference type="InterPro" id="IPR045076">
    <property type="entry name" value="MutS"/>
</dbReference>
<evidence type="ECO:0000256" key="4">
    <source>
        <dbReference type="ARBA" id="ARBA00023125"/>
    </source>
</evidence>
<comment type="caution">
    <text evidence="7">The sequence shown here is derived from an EMBL/GenBank/DDBJ whole genome shotgun (WGS) entry which is preliminary data.</text>
</comment>
<dbReference type="SUPFAM" id="SSF52540">
    <property type="entry name" value="P-loop containing nucleoside triphosphate hydrolases"/>
    <property type="match status" value="1"/>
</dbReference>